<feature type="region of interest" description="Disordered" evidence="1">
    <location>
        <begin position="1348"/>
        <end position="1454"/>
    </location>
</feature>
<feature type="compositionally biased region" description="Basic and acidic residues" evidence="1">
    <location>
        <begin position="1309"/>
        <end position="1318"/>
    </location>
</feature>
<feature type="compositionally biased region" description="Basic and acidic residues" evidence="1">
    <location>
        <begin position="1578"/>
        <end position="1615"/>
    </location>
</feature>
<feature type="compositionally biased region" description="Basic and acidic residues" evidence="1">
    <location>
        <begin position="2422"/>
        <end position="2436"/>
    </location>
</feature>
<feature type="compositionally biased region" description="Basic and acidic residues" evidence="1">
    <location>
        <begin position="1964"/>
        <end position="1989"/>
    </location>
</feature>
<feature type="compositionally biased region" description="Basic and acidic residues" evidence="1">
    <location>
        <begin position="2170"/>
        <end position="2186"/>
    </location>
</feature>
<feature type="region of interest" description="Disordered" evidence="1">
    <location>
        <begin position="4688"/>
        <end position="4789"/>
    </location>
</feature>
<feature type="compositionally biased region" description="Polar residues" evidence="1">
    <location>
        <begin position="1659"/>
        <end position="1670"/>
    </location>
</feature>
<evidence type="ECO:0000313" key="3">
    <source>
        <dbReference type="RefSeq" id="XP_022741522.1"/>
    </source>
</evidence>
<feature type="region of interest" description="Disordered" evidence="1">
    <location>
        <begin position="4822"/>
        <end position="5119"/>
    </location>
</feature>
<feature type="compositionally biased region" description="Basic and acidic residues" evidence="1">
    <location>
        <begin position="741"/>
        <end position="765"/>
    </location>
</feature>
<feature type="compositionally biased region" description="Basic and acidic residues" evidence="1">
    <location>
        <begin position="772"/>
        <end position="781"/>
    </location>
</feature>
<feature type="compositionally biased region" description="Basic and acidic residues" evidence="1">
    <location>
        <begin position="3896"/>
        <end position="3909"/>
    </location>
</feature>
<feature type="region of interest" description="Disordered" evidence="1">
    <location>
        <begin position="4208"/>
        <end position="4246"/>
    </location>
</feature>
<feature type="compositionally biased region" description="Polar residues" evidence="1">
    <location>
        <begin position="881"/>
        <end position="890"/>
    </location>
</feature>
<evidence type="ECO:0000313" key="2">
    <source>
        <dbReference type="Proteomes" id="UP000515121"/>
    </source>
</evidence>
<feature type="region of interest" description="Disordered" evidence="1">
    <location>
        <begin position="2728"/>
        <end position="2856"/>
    </location>
</feature>
<feature type="compositionally biased region" description="Basic and acidic residues" evidence="1">
    <location>
        <begin position="4269"/>
        <end position="4280"/>
    </location>
</feature>
<dbReference type="PANTHER" id="PTHR35511">
    <property type="entry name" value="A-KINASE ANCHOR-LIKE PROTEIN"/>
    <property type="match status" value="1"/>
</dbReference>
<feature type="compositionally biased region" description="Basic and acidic residues" evidence="1">
    <location>
        <begin position="575"/>
        <end position="584"/>
    </location>
</feature>
<feature type="compositionally biased region" description="Polar residues" evidence="1">
    <location>
        <begin position="386"/>
        <end position="408"/>
    </location>
</feature>
<dbReference type="KEGG" id="dzi:111293070"/>
<feature type="compositionally biased region" description="Basic and acidic residues" evidence="1">
    <location>
        <begin position="1647"/>
        <end position="1658"/>
    </location>
</feature>
<dbReference type="OrthoDB" id="1001068at2759"/>
<feature type="compositionally biased region" description="Basic and acidic residues" evidence="1">
    <location>
        <begin position="1837"/>
        <end position="1872"/>
    </location>
</feature>
<sequence>MATEAEIIPEPISVVKTEEESKQLTLELCDKAVEFLPGGLKKFQGGSIQPAETDEYSAKAENMEVASNNGVEAMNTVSEGNPEISKGEGFLISPEISTVANETCGMSGHREVDDTAFKAEKIPEDEEKMVVDKKIQLDEVAGTVDEVKEATEDRMEKGDIVHGIDELNLDVVGEKRVEEVEVIADRDSSVEETCGSLEEETNYSQENEGSRTDENADIESSTKLELKKQASIDTPDPIIDSLKEVNEPVTEANNSNLVKEVKDTEPEKQPAIVGKDQIISDSVGDTLPSTVAESSEIKEHETTSTVAEIEDVACVHEPASEVDEKLEEVSSIIIKDKSQATIESREEIKCITGENDGIQDKNALNTSVMKTEELCSQEVDNQVTCNLGSDIGTENTVESPTEESGQSEITEKTDQDSGMSSNLCKDYSNSESENVGVDVKVVQATDKEPAMTEASDELKREEDSTVPMPGGDNSEVENVDFVQQSQEGKSEKENAETSTSIKEVTSVKDHEERLEGEGMEDKPTNTDADRENGESKRKDQLQIEVNENTETVEVEISNKNADDFHVADSLVGQPVEKEDRKQYEFSDVQPEEQVHEAIGASKEKQEDDGDVSEACQSRDSTNPEHIFTEAAATTDLKSETSEMDKENVKEVYLLGSEKCSESNEALENKEEGIQRELEDCTAEKPESKDAMENIEDNLKQEETKEVCEGPKSIIKEECAIIVDSPKSNEEDEKEETPEVEVCEKQETDNTVENAEKQILQEDKDQATLLTETMKETSKEENTTAVTSIEEKIEDDSKAENNFEVSTSATDKEDSLEKENKEREPEIEVYKESETAASVTTKENPDLEEYPIADISNSSISNEIAEESIKEGESSPMKLTEEVSNSNIEQTDSIEETTKPNNDPSLFDVKESKEEITPIEVKEDLVHSSSFELEESKKDSEEKTSVKGSINTADLDSTSCAEGTEETNIKEAEAEEEKNERKNVLSVVEDDLATTEHEGIGVESTDIDVKPLDSSITCEKDMNSLQEEDGMQDKIPNAGSEDQMEMTTKEIPSKEILGDEEKEPSTSPSEEYEATLTVEKITDETSEKDQAPYECSETPVSQATDEILMQNEDNPTLDVPKAEAEDTGKESGHEVMDHMAQEPIVRTEKESGKCSSVAETNVSNVEEPRELENQTDACEAKTLQDEQSSDLGLEREKIEEGKSLDEATDLGETSCKDGEKAIEEKENLAKNLEKPESLKEDSEIGKDDTELTRGAHDQIPEVVNVNDNAKNAELALEGFEEKPKSDFEPVAEDQSKETFPETSTDVQNQETEKQIKEEQEDKLENEDYINREENANEVTKAVILSEEVDKEVEKADDSKDIKQEVMEEDGSENELHPVSKGDETTNEVEVEAYSSVSTECLKENKEQIEAENSEVEEHSTNDREASHVIKELEERRKDEESGDPVSVHSEDRDAEEKIEEIIDDSKLSHDESHIVAVTEVKAETSLNNAEVNEKIVNTSNISSVKVSLETIESDANQETKEVENVQLEEISSDLATQVPTKDNDQVEKQSLTVESVDKDETDEIKRDPEAFYMPNDQAETEKSLTVEKVDQLNSDHELAETKSEASKTSNKDELGKTELTSDGDHVSEDKGTEQDAETTKSLTAEGPEANKVEETKGEPETSSVYMSQSVETILKDDTSSPSTLPEEKLEEQLQTSTCTLPSEEEEIRAAHTIENIEEEIQKDAEIKHESLEDSSDTKTIEEVCLPNEEQREPKTVPEEETIADEGLQNDEPEEQIETTSSTLPSEDGTGAIGEEVEFGETKEEVPTKLDVITGDEKTGEQTLSANKPEGTACSPLVSKEKEEENISMVENKEEEKINEADIPDKISEDSSNAKKMAEICLEKEEFQELEVAKKDETAAAQALQVKEPNEQSFTSALPAENIEHGTKSNKEENQCEKTDEGNEIIPKEEAIDDKEVSETSYSTSHSEELTKDGSGEDEQKDKLVEDKTYEELNVEAQKISENDTTEKQVKDKTVEDPGEASAVRIETTTVTEEESSAELSAAENSQIIDDIQQPEEATKIASDEQIPRELDPQENTEIQSSISKELVPIGLQDRVAESSQKSEVGDEHGGGKSAVNSGEEITEESTSVEDLTKISSSDHVESSTKETLQVTQDVIKKREATDETNASQILLEEKPEEQTEKQIKEEPEDKLEDEDHINRDENANEVTKAVILSEEIDKEVEKADDSEDIKEHIMEEESSTNELHPVSKGNETTNEVEDYSSVSTECLKEAGSKEQIEGENSEVEEHSTNDREASHVIKELEERTQDEESGDPVSVQNEHTEAEEKIEEIIDDSKLCHDESHIEAVTEVKAQTSLNDAEVNEEIVNTSNINSVKVSLETIESDANQETKELKNVQLEEISSDLTPQVPTNDNDEVEKQSLNVETVDKDEADEIKRDPEAFYMPNDQAETEKSLTVEKLDKLNRDHELVETKSEASKTSNKDELGKIELASDGDHVSEDKGTERDAETTKSLTAEELEANKVEETKGEPETSYDYICQRVETILKDDISSPSTLPEEKTEEQLQISTCTLPSEEEEIRTAHPIENIEEEIQKDAEIKHESLEDSSDTKTIEEVCLPNEEQREPKTVSGEETIADHGLQNEEPEEQIETTSSTLPSEERVPSEEREHGTGAIGEEIQYGETKEEVPKKLDVITGGEITGEQTLLANKPEGTACSPLVSKEKEEENISIVEKTEEEKINEADIPDRISEDSSEAKKTAEIYSEKEEFQELEDATKDETASAQALQVEEPNEQSLTSALPAENIKHGATADEEENQCEKTNEGNEIILNEASKEEVIDDKEVTETSYSTKDGSEKDKQKDKLVEDKTYEELNVEAQKTGGNNIIEKQVEDKTVEDPGQASVAWIETTTVTEEESSTELSAVEGNQIIDDIQQPEETTKIASVEQIPRELDPKENTEIQSSIAEELVPIDLQDRVAESSQKSEVGDEHGREKTAVNSGEEITNESISVEDSTKISSSDQVKISTKETLQVTQDVIEEREATDETNASQIRLVEKPVEQTEKQIKEEPEDKLEDEDHINRDENANVVTKAVILSEEIDKEVEKADDSEDIKEHIMEEESSINELHPQSKGNETTNEVEDNSSVSTECLKEADSKEQIEAGNKELEEHSTNDREASHVIKELEERTQDEEPGDPVNVQGEDREAEEKIEEISDDSKLCHDKSHIEAVTEVRAETSLNDTQGNEEIVNTSNTNSVKVSLESIESDADKETREVENVHLEEISSNLAHHVPTNDNDEVEKQSLNMETVDKDEADEIKRDPEAFYMPNDQVETEKSITADEDHVSGDKGAEQDAETTNSLTAEELEANKVEETKGEPETSSYYISQRVENILKDDISSPSTLPEEQPAEQLQTSACTLPSQDEEVRTAHPIEKIEEEIQKNDEVKHESLEYSSDTKTIEEVCLPNEDQSEPNTVSEEETIADQGLQNDEPEEQIETASSVSPSEEREHGTGAIGEEMQYDETKKEVPTKLDVIRGDEITGEQTLSANEPEGTACSPLVSKEKEEENISMVQKTEEEKINEADILNKISEDTSDAKKMAEIYSEKEEFQKLADDKKDETASAQALQVEEPNEQSLTSALPAENIKHGTAADEEENQCEKTNEGNEIILNEVSKEEVIDDKEVTETSYSTSHLEELTKDGSREDKQKDKLVEDKTNEELNLEAQKTSGNEIIEKQIEDKTVEDPGQGSVARIETTTVTEEESSTELSAAEGNQIIDDIQQPEQATKIASDEQIPRELDPKENKEIQSLIAKELVPIDLQDRVSESSQKSEVGDVKEIYPEVVEHGAEKPAVNSGEEITEEPTSVEASTKISSSDHVESSTKETLQVTQDMIEERGATDETNASQILLVEKPVEQTEKQIKEELEDKLEDEDHSNREENANEVTKAVILSEEIDKEVEKADDSEDIKEHVMEEESSSNEFHPVSKGNETTNKVEDYSSVSTECLKEAGSKEQIEAEKSEAEEHSTNDGEASHVIKELEERTQDEKPGDPVSVRDEDREAEEKIEEFIDESKLCDDESHIEAVTEVIAETSLNDTEVNGELVSTSHISSVHVSPETIKSDANQVTRVENLQLEEISSDLAPQVPPKDSDEAEKQTLNMETVDKDEADVIKRDPEAFYMPKDQIDEAEKSLTVEKLDQVNSDLELVETKSEASKTSNAYELGKIELASDGNHVSEDKEEEEKVKEGEMLEKEGSQEPETVVDQETTVAQASITEESVEIETIGTVEKLEEEKRKEAEKLEDENCEDSSARETEEICLQKEEPNELHAVPKEEITSGQTLSEEHLHISASALTSQEQEHETKETEDEKTNEGEIIKDEIGEDASDARTTVEICSQKERPVELEAVVEDEMTAGHTLTEKKSEEQVQNPTSALPSKEEECGSTGTTEKIESAKTEEAEFLEIDNGGDTSLQKERLQEDEALAVDDTASAQTIPAEKPEEQIPNPVVTLPSKEHKHETISEVDKTEEEKVKEEEMQNGDSDGGKTVEEISLEKNETREPQAVLEGETNSSQVIAAESQEHGTVREEEKIKEAETQEDDKTQQSECTRELQGALEDGATAAFTLPGEKPEDHLHITTSTLPSEVQGDETKETELQEAESPEKIPEQTREIEEAPNFNGETHERAFDNELLAEIEDAAINEKIVKATDEIGGEENQCEKTNEGNDILQNEVVKEEVMEDKEVTETSYSTSHSEELTKDGSGKDELKDKLIEDETYEEQKAEAQKASEDEIIETKIKDKTVDDPGQASVAGIETTTVTQQVSSIELSAAEGNPIFDDIQQLEETTNIASDEQIPRELDPTGNTEITSSIAKDHVPIDLQDRVAESSQKAEVGDVKEIYPEEVEDDGEKTADNSGEDITEESTSVEDLTKISSSDHVESSTKGALPVTQEILEDREAKDETNASQILLVEEKPKEQSPAPSSKVPSTEGEHGVTTQVDLAEEKELKEVETLDKDSSNTKKGGETCLEKEENKELKAVGGQETIAEDAKKEETIVKDNIGSPKTLPEEKLEEQLQTSADTLPSEDEEVRTAHPIEKIEEEIQKDAEIKHESLEDSSDTKTIEEVCVPNEEQREAKAVSEGETIA</sequence>
<gene>
    <name evidence="3" type="primary">LOC111293070</name>
</gene>
<feature type="compositionally biased region" description="Basic and acidic residues" evidence="1">
    <location>
        <begin position="445"/>
        <end position="463"/>
    </location>
</feature>
<feature type="compositionally biased region" description="Basic and acidic residues" evidence="1">
    <location>
        <begin position="907"/>
        <end position="925"/>
    </location>
</feature>
<feature type="compositionally biased region" description="Basic and acidic residues" evidence="1">
    <location>
        <begin position="1213"/>
        <end position="1258"/>
    </location>
</feature>
<feature type="compositionally biased region" description="Basic and acidic residues" evidence="1">
    <location>
        <begin position="966"/>
        <end position="982"/>
    </location>
</feature>
<feature type="compositionally biased region" description="Acidic residues" evidence="1">
    <location>
        <begin position="729"/>
        <end position="740"/>
    </location>
</feature>
<dbReference type="PANTHER" id="PTHR35511:SF2">
    <property type="entry name" value="A-KINASE ANCHOR-LIKE PROTEIN"/>
    <property type="match status" value="1"/>
</dbReference>
<feature type="region of interest" description="Disordered" evidence="1">
    <location>
        <begin position="4264"/>
        <end position="4295"/>
    </location>
</feature>
<feature type="compositionally biased region" description="Basic and acidic residues" evidence="1">
    <location>
        <begin position="933"/>
        <end position="944"/>
    </location>
</feature>
<feature type="compositionally biased region" description="Basic and acidic residues" evidence="1">
    <location>
        <begin position="3717"/>
        <end position="3728"/>
    </location>
</feature>
<keyword evidence="2" id="KW-1185">Reference proteome</keyword>
<feature type="compositionally biased region" description="Basic and acidic residues" evidence="1">
    <location>
        <begin position="788"/>
        <end position="800"/>
    </location>
</feature>
<feature type="compositionally biased region" description="Basic and acidic residues" evidence="1">
    <location>
        <begin position="3354"/>
        <end position="3365"/>
    </location>
</feature>
<feature type="compositionally biased region" description="Basic and acidic residues" evidence="1">
    <location>
        <begin position="2845"/>
        <end position="2856"/>
    </location>
</feature>
<feature type="compositionally biased region" description="Basic and acidic residues" evidence="1">
    <location>
        <begin position="3044"/>
        <end position="3060"/>
    </location>
</feature>
<feature type="region of interest" description="Disordered" evidence="1">
    <location>
        <begin position="2967"/>
        <end position="3012"/>
    </location>
</feature>
<feature type="compositionally biased region" description="Basic and acidic residues" evidence="1">
    <location>
        <begin position="809"/>
        <end position="833"/>
    </location>
</feature>
<feature type="compositionally biased region" description="Basic and acidic residues" evidence="1">
    <location>
        <begin position="4521"/>
        <end position="4538"/>
    </location>
</feature>
<feature type="compositionally biased region" description="Basic and acidic residues" evidence="1">
    <location>
        <begin position="1278"/>
        <end position="1298"/>
    </location>
</feature>
<feature type="region of interest" description="Disordered" evidence="1">
    <location>
        <begin position="3828"/>
        <end position="4043"/>
    </location>
</feature>
<feature type="compositionally biased region" description="Basic and acidic residues" evidence="1">
    <location>
        <begin position="2489"/>
        <end position="2505"/>
    </location>
</feature>
<protein>
    <submittedName>
        <fullName evidence="3">Titin-like isoform X1</fullName>
    </submittedName>
</protein>
<feature type="compositionally biased region" description="Basic and acidic residues" evidence="1">
    <location>
        <begin position="2265"/>
        <end position="2275"/>
    </location>
</feature>
<feature type="compositionally biased region" description="Basic and acidic residues" evidence="1">
    <location>
        <begin position="2825"/>
        <end position="2837"/>
    </location>
</feature>
<feature type="region of interest" description="Disordered" evidence="1">
    <location>
        <begin position="3382"/>
        <end position="3521"/>
    </location>
</feature>
<dbReference type="RefSeq" id="XP_022741522.1">
    <property type="nucleotide sequence ID" value="XM_022885787.1"/>
</dbReference>
<feature type="compositionally biased region" description="Acidic residues" evidence="1">
    <location>
        <begin position="4890"/>
        <end position="4900"/>
    </location>
</feature>
<feature type="compositionally biased region" description="Basic and acidic residues" evidence="1">
    <location>
        <begin position="259"/>
        <end position="268"/>
    </location>
</feature>
<feature type="compositionally biased region" description="Basic and acidic residues" evidence="1">
    <location>
        <begin position="4847"/>
        <end position="4860"/>
    </location>
</feature>
<feature type="compositionally biased region" description="Basic and acidic residues" evidence="1">
    <location>
        <begin position="1350"/>
        <end position="1364"/>
    </location>
</feature>
<feature type="compositionally biased region" description="Basic and acidic residues" evidence="1">
    <location>
        <begin position="1726"/>
        <end position="1740"/>
    </location>
</feature>
<feature type="compositionally biased region" description="Basic and acidic residues" evidence="1">
    <location>
        <begin position="636"/>
        <end position="645"/>
    </location>
</feature>
<feature type="compositionally biased region" description="Acidic residues" evidence="1">
    <location>
        <begin position="1757"/>
        <end position="1775"/>
    </location>
</feature>
<feature type="compositionally biased region" description="Basic and acidic residues" evidence="1">
    <location>
        <begin position="4302"/>
        <end position="4316"/>
    </location>
</feature>
<feature type="compositionally biased region" description="Basic and acidic residues" evidence="1">
    <location>
        <begin position="2129"/>
        <end position="2143"/>
    </location>
</feature>
<feature type="compositionally biased region" description="Basic and acidic residues" evidence="1">
    <location>
        <begin position="1747"/>
        <end position="1756"/>
    </location>
</feature>
<feature type="region of interest" description="Disordered" evidence="1">
    <location>
        <begin position="1021"/>
        <end position="1099"/>
    </location>
</feature>
<feature type="compositionally biased region" description="Basic and acidic residues" evidence="1">
    <location>
        <begin position="3296"/>
        <end position="3310"/>
    </location>
</feature>
<feature type="compositionally biased region" description="Basic and acidic residues" evidence="1">
    <location>
        <begin position="3988"/>
        <end position="4043"/>
    </location>
</feature>
<feature type="compositionally biased region" description="Basic and acidic residues" evidence="1">
    <location>
        <begin position="1920"/>
        <end position="1956"/>
    </location>
</feature>
<feature type="compositionally biased region" description="Basic and acidic residues" evidence="1">
    <location>
        <begin position="5063"/>
        <end position="5097"/>
    </location>
</feature>
<feature type="compositionally biased region" description="Basic and acidic residues" evidence="1">
    <location>
        <begin position="3941"/>
        <end position="3957"/>
    </location>
</feature>
<feature type="compositionally biased region" description="Basic and acidic residues" evidence="1">
    <location>
        <begin position="4709"/>
        <end position="4721"/>
    </location>
</feature>
<feature type="compositionally biased region" description="Basic and acidic residues" evidence="1">
    <location>
        <begin position="5021"/>
        <end position="5030"/>
    </location>
</feature>
<feature type="region of interest" description="Disordered" evidence="1">
    <location>
        <begin position="4332"/>
        <end position="4377"/>
    </location>
</feature>
<feature type="compositionally biased region" description="Basic and acidic residues" evidence="1">
    <location>
        <begin position="2515"/>
        <end position="2526"/>
    </location>
</feature>
<feature type="region of interest" description="Disordered" evidence="1">
    <location>
        <begin position="186"/>
        <end position="229"/>
    </location>
</feature>
<feature type="region of interest" description="Disordered" evidence="1">
    <location>
        <begin position="2396"/>
        <end position="2530"/>
    </location>
</feature>
<feature type="region of interest" description="Disordered" evidence="1">
    <location>
        <begin position="2612"/>
        <end position="2678"/>
    </location>
</feature>
<feature type="compositionally biased region" description="Basic and acidic residues" evidence="1">
    <location>
        <begin position="1046"/>
        <end position="1058"/>
    </location>
</feature>
<feature type="region of interest" description="Disordered" evidence="1">
    <location>
        <begin position="3275"/>
        <end position="3370"/>
    </location>
</feature>
<feature type="compositionally biased region" description="Basic and acidic residues" evidence="1">
    <location>
        <begin position="208"/>
        <end position="229"/>
    </location>
</feature>
<feature type="compositionally biased region" description="Basic and acidic residues" evidence="1">
    <location>
        <begin position="1372"/>
        <end position="1382"/>
    </location>
</feature>
<feature type="compositionally biased region" description="Basic and acidic residues" evidence="1">
    <location>
        <begin position="3678"/>
        <end position="3703"/>
    </location>
</feature>
<feature type="compositionally biased region" description="Polar residues" evidence="1">
    <location>
        <begin position="416"/>
        <end position="433"/>
    </location>
</feature>
<feature type="compositionally biased region" description="Basic and acidic residues" evidence="1">
    <location>
        <begin position="2055"/>
        <end position="2070"/>
    </location>
</feature>
<feature type="compositionally biased region" description="Basic and acidic residues" evidence="1">
    <location>
        <begin position="4144"/>
        <end position="4158"/>
    </location>
</feature>
<feature type="compositionally biased region" description="Basic and acidic residues" evidence="1">
    <location>
        <begin position="2446"/>
        <end position="2483"/>
    </location>
</feature>
<feature type="compositionally biased region" description="Basic and acidic residues" evidence="1">
    <location>
        <begin position="2728"/>
        <end position="2773"/>
    </location>
</feature>
<feature type="compositionally biased region" description="Basic and acidic residues" evidence="1">
    <location>
        <begin position="4928"/>
        <end position="4937"/>
    </location>
</feature>
<feature type="compositionally biased region" description="Basic and acidic residues" evidence="1">
    <location>
        <begin position="1191"/>
        <end position="1204"/>
    </location>
</feature>
<name>A0A6P5YMG9_DURZI</name>
<feature type="region of interest" description="Disordered" evidence="1">
    <location>
        <begin position="660"/>
        <end position="690"/>
    </location>
</feature>
<feature type="compositionally biased region" description="Basic and acidic residues" evidence="1">
    <location>
        <begin position="3596"/>
        <end position="3606"/>
    </location>
</feature>
<feature type="compositionally biased region" description="Polar residues" evidence="1">
    <location>
        <begin position="3120"/>
        <end position="3137"/>
    </location>
</feature>
<feature type="compositionally biased region" description="Basic and acidic residues" evidence="1">
    <location>
        <begin position="1414"/>
        <end position="1438"/>
    </location>
</feature>
<feature type="compositionally biased region" description="Basic and acidic residues" evidence="1">
    <location>
        <begin position="4338"/>
        <end position="4360"/>
    </location>
</feature>
<feature type="region of interest" description="Disordered" evidence="1">
    <location>
        <begin position="4117"/>
        <end position="4166"/>
    </location>
</feature>
<feature type="compositionally biased region" description="Basic and acidic residues" evidence="1">
    <location>
        <begin position="505"/>
        <end position="541"/>
    </location>
</feature>
<feature type="region of interest" description="Disordered" evidence="1">
    <location>
        <begin position="4470"/>
        <end position="4588"/>
    </location>
</feature>
<feature type="region of interest" description="Disordered" evidence="1">
    <location>
        <begin position="1529"/>
        <end position="1702"/>
    </location>
</feature>
<feature type="compositionally biased region" description="Basic and acidic residues" evidence="1">
    <location>
        <begin position="4976"/>
        <end position="5011"/>
    </location>
</feature>
<reference evidence="3" key="1">
    <citation type="submission" date="2025-08" db="UniProtKB">
        <authorList>
            <consortium name="RefSeq"/>
        </authorList>
    </citation>
    <scope>IDENTIFICATION</scope>
    <source>
        <tissue evidence="3">Fruit stalk</tissue>
    </source>
</reference>
<accession>A0A6P5YMG9</accession>
<feature type="compositionally biased region" description="Basic and acidic residues" evidence="1">
    <location>
        <begin position="1119"/>
        <end position="1151"/>
    </location>
</feature>
<feature type="region of interest" description="Disordered" evidence="1">
    <location>
        <begin position="4617"/>
        <end position="4659"/>
    </location>
</feature>
<dbReference type="GeneID" id="111293070"/>
<feature type="compositionally biased region" description="Basic and acidic residues" evidence="1">
    <location>
        <begin position="3320"/>
        <end position="3339"/>
    </location>
</feature>
<feature type="compositionally biased region" description="Basic and acidic residues" evidence="1">
    <location>
        <begin position="4557"/>
        <end position="4587"/>
    </location>
</feature>
<feature type="compositionally biased region" description="Polar residues" evidence="1">
    <location>
        <begin position="4837"/>
        <end position="4846"/>
    </location>
</feature>
<feature type="compositionally biased region" description="Basic and acidic residues" evidence="1">
    <location>
        <begin position="3508"/>
        <end position="3521"/>
    </location>
</feature>
<feature type="compositionally biased region" description="Basic and acidic residues" evidence="1">
    <location>
        <begin position="1621"/>
        <end position="1632"/>
    </location>
</feature>
<feature type="compositionally biased region" description="Basic and acidic residues" evidence="1">
    <location>
        <begin position="2282"/>
        <end position="2302"/>
    </location>
</feature>
<feature type="region of interest" description="Disordered" evidence="1">
    <location>
        <begin position="3092"/>
        <end position="3211"/>
    </location>
</feature>
<feature type="compositionally biased region" description="Basic and acidic residues" evidence="1">
    <location>
        <begin position="3190"/>
        <end position="3211"/>
    </location>
</feature>
<proteinExistence type="predicted"/>
<feature type="region of interest" description="Disordered" evidence="1">
    <location>
        <begin position="386"/>
        <end position="547"/>
    </location>
</feature>
<feature type="compositionally biased region" description="Polar residues" evidence="1">
    <location>
        <begin position="2399"/>
        <end position="2408"/>
    </location>
</feature>
<feature type="region of interest" description="Disordered" evidence="1">
    <location>
        <begin position="1899"/>
        <end position="2321"/>
    </location>
</feature>
<feature type="compositionally biased region" description="Polar residues" evidence="1">
    <location>
        <begin position="1152"/>
        <end position="1163"/>
    </location>
</feature>
<feature type="region of interest" description="Disordered" evidence="1">
    <location>
        <begin position="245"/>
        <end position="305"/>
    </location>
</feature>
<feature type="compositionally biased region" description="Basic and acidic residues" evidence="1">
    <location>
        <begin position="2976"/>
        <end position="2986"/>
    </location>
</feature>
<feature type="compositionally biased region" description="Basic and acidic residues" evidence="1">
    <location>
        <begin position="1997"/>
        <end position="2014"/>
    </location>
</feature>
<feature type="region of interest" description="Disordered" evidence="1">
    <location>
        <begin position="565"/>
        <end position="645"/>
    </location>
</feature>
<feature type="compositionally biased region" description="Basic and acidic residues" evidence="1">
    <location>
        <begin position="4729"/>
        <end position="4779"/>
    </location>
</feature>
<feature type="region of interest" description="Disordered" evidence="1">
    <location>
        <begin position="3596"/>
        <end position="3761"/>
    </location>
</feature>
<feature type="compositionally biased region" description="Basic and acidic residues" evidence="1">
    <location>
        <begin position="4215"/>
        <end position="4237"/>
    </location>
</feature>
<feature type="compositionally biased region" description="Basic and acidic residues" evidence="1">
    <location>
        <begin position="2652"/>
        <end position="2664"/>
    </location>
</feature>
<feature type="compositionally biased region" description="Basic and acidic residues" evidence="1">
    <location>
        <begin position="3658"/>
        <end position="3670"/>
    </location>
</feature>
<organism evidence="2 3">
    <name type="scientific">Durio zibethinus</name>
    <name type="common">Durian</name>
    <dbReference type="NCBI Taxonomy" id="66656"/>
    <lineage>
        <taxon>Eukaryota</taxon>
        <taxon>Viridiplantae</taxon>
        <taxon>Streptophyta</taxon>
        <taxon>Embryophyta</taxon>
        <taxon>Tracheophyta</taxon>
        <taxon>Spermatophyta</taxon>
        <taxon>Magnoliopsida</taxon>
        <taxon>eudicotyledons</taxon>
        <taxon>Gunneridae</taxon>
        <taxon>Pentapetalae</taxon>
        <taxon>rosids</taxon>
        <taxon>malvids</taxon>
        <taxon>Malvales</taxon>
        <taxon>Malvaceae</taxon>
        <taxon>Helicteroideae</taxon>
        <taxon>Durio</taxon>
    </lineage>
</organism>
<feature type="region of interest" description="Disordered" evidence="1">
    <location>
        <begin position="1111"/>
        <end position="1333"/>
    </location>
</feature>
<feature type="compositionally biased region" description="Polar residues" evidence="1">
    <location>
        <begin position="2987"/>
        <end position="3012"/>
    </location>
</feature>
<feature type="compositionally biased region" description="Basic and acidic residues" evidence="1">
    <location>
        <begin position="5104"/>
        <end position="5113"/>
    </location>
</feature>
<feature type="compositionally biased region" description="Polar residues" evidence="1">
    <location>
        <begin position="3846"/>
        <end position="3857"/>
    </location>
</feature>
<feature type="region of interest" description="Disordered" evidence="1">
    <location>
        <begin position="4392"/>
        <end position="4432"/>
    </location>
</feature>
<feature type="compositionally biased region" description="Basic and acidic residues" evidence="1">
    <location>
        <begin position="1079"/>
        <end position="1090"/>
    </location>
</feature>
<feature type="compositionally biased region" description="Low complexity" evidence="1">
    <location>
        <begin position="851"/>
        <end position="862"/>
    </location>
</feature>
<feature type="compositionally biased region" description="Polar residues" evidence="1">
    <location>
        <begin position="2072"/>
        <end position="2082"/>
    </location>
</feature>
<feature type="compositionally biased region" description="Polar residues" evidence="1">
    <location>
        <begin position="947"/>
        <end position="960"/>
    </location>
</feature>
<evidence type="ECO:0000256" key="1">
    <source>
        <dbReference type="SAM" id="MobiDB-lite"/>
    </source>
</evidence>
<feature type="compositionally biased region" description="Basic and acidic residues" evidence="1">
    <location>
        <begin position="3411"/>
        <end position="3437"/>
    </location>
</feature>
<feature type="compositionally biased region" description="Basic and acidic residues" evidence="1">
    <location>
        <begin position="4491"/>
        <end position="4514"/>
    </location>
</feature>
<feature type="compositionally biased region" description="Basic and acidic residues" evidence="1">
    <location>
        <begin position="4903"/>
        <end position="4915"/>
    </location>
</feature>
<feature type="compositionally biased region" description="Basic and acidic residues" evidence="1">
    <location>
        <begin position="2218"/>
        <end position="2234"/>
    </location>
</feature>
<feature type="compositionally biased region" description="Basic and acidic residues" evidence="1">
    <location>
        <begin position="1165"/>
        <end position="1183"/>
    </location>
</feature>
<feature type="compositionally biased region" description="Basic and acidic residues" evidence="1">
    <location>
        <begin position="3139"/>
        <end position="3176"/>
    </location>
</feature>
<feature type="region of interest" description="Disordered" evidence="1">
    <location>
        <begin position="4302"/>
        <end position="4321"/>
    </location>
</feature>
<feature type="region of interest" description="Disordered" evidence="1">
    <location>
        <begin position="1726"/>
        <end position="1872"/>
    </location>
</feature>
<feature type="compositionally biased region" description="Basic and acidic residues" evidence="1">
    <location>
        <begin position="3092"/>
        <end position="3108"/>
    </location>
</feature>
<feature type="region of interest" description="Disordered" evidence="1">
    <location>
        <begin position="3030"/>
        <end position="3075"/>
    </location>
</feature>
<feature type="compositionally biased region" description="Basic and acidic residues" evidence="1">
    <location>
        <begin position="4626"/>
        <end position="4650"/>
    </location>
</feature>
<feature type="region of interest" description="Disordered" evidence="1">
    <location>
        <begin position="722"/>
        <end position="983"/>
    </location>
</feature>
<feature type="compositionally biased region" description="Polar residues" evidence="1">
    <location>
        <begin position="3385"/>
        <end position="3408"/>
    </location>
</feature>
<dbReference type="Proteomes" id="UP000515121">
    <property type="component" value="Unplaced"/>
</dbReference>
<feature type="compositionally biased region" description="Basic and acidic residues" evidence="1">
    <location>
        <begin position="1554"/>
        <end position="1568"/>
    </location>
</feature>